<dbReference type="Proteomes" id="UP000029538">
    <property type="component" value="Unassembled WGS sequence"/>
</dbReference>
<dbReference type="InterPro" id="IPR025366">
    <property type="entry name" value="DUF4270"/>
</dbReference>
<dbReference type="RefSeq" id="WP_036884518.1">
    <property type="nucleotide sequence ID" value="NZ_JRNR01000115.1"/>
</dbReference>
<keyword evidence="1" id="KW-0732">Signal</keyword>
<feature type="chain" id="PRO_5001925137" description="DUF4270 domain-containing protein" evidence="1">
    <location>
        <begin position="22"/>
        <end position="479"/>
    </location>
</feature>
<feature type="signal peptide" evidence="1">
    <location>
        <begin position="1"/>
        <end position="21"/>
    </location>
</feature>
<evidence type="ECO:0000256" key="1">
    <source>
        <dbReference type="SAM" id="SignalP"/>
    </source>
</evidence>
<name>A0A096BWW4_9BACT</name>
<protein>
    <recommendedName>
        <fullName evidence="4">DUF4270 domain-containing protein</fullName>
    </recommendedName>
</protein>
<comment type="caution">
    <text evidence="2">The sequence shown here is derived from an EMBL/GenBank/DDBJ whole genome shotgun (WGS) entry which is preliminary data.</text>
</comment>
<accession>A0A096BWW4</accession>
<dbReference type="PROSITE" id="PS51257">
    <property type="entry name" value="PROKAR_LIPOPROTEIN"/>
    <property type="match status" value="1"/>
</dbReference>
<gene>
    <name evidence="2" type="ORF">HMPREF0654_10235</name>
</gene>
<organism evidence="2 3">
    <name type="scientific">Prevotella disiens DNF00882</name>
    <dbReference type="NCBI Taxonomy" id="1401075"/>
    <lineage>
        <taxon>Bacteria</taxon>
        <taxon>Pseudomonadati</taxon>
        <taxon>Bacteroidota</taxon>
        <taxon>Bacteroidia</taxon>
        <taxon>Bacteroidales</taxon>
        <taxon>Prevotellaceae</taxon>
        <taxon>Prevotella</taxon>
    </lineage>
</organism>
<dbReference type="AlphaFoldDB" id="A0A096BWW4"/>
<proteinExistence type="predicted"/>
<sequence length="479" mass="53519">MKAKLLALATAVMALAFTSCDDTTEFIGKSLGDTTDNIQVVTDTFSVGSKSIMAESVLSRSAKGYLGRIKDSETGSEITANMTSQFYVLDNYTLPEKTKILSKDAQGNPQADSCEILLYYYNYYGDSLAPMKVTAYELEKPIEENTEVLSNFNPEKNGYVRSGGLTASRTYTLDDQEVSDSIKKLSNRYLNIKIRLNDPYTDKAGKVYNNYGSYIMQKFYENPNDFRNLYKFLHDICPGFYFKITNGLGAMTRIEAVQLAMFYQEKADKKPKTMVTHLTSTEEVLLTTNFDMNRTELEKLAKQPDRTYLKTPAGLFTELQLPIDDIIAKHKNDTINSARLELRRINSTANSKYNLDIPQNVLILPADSVGSFFAKNKIPDNKTSFLAIYSSKTNSYEFANIAGLVSYFANNRATASSNPNWGKVVVVPVEVKTSTNDQGILVLNKVSHYMGMANTGLLGGDRSLGNIKMSVVYTRFNGR</sequence>
<evidence type="ECO:0000313" key="3">
    <source>
        <dbReference type="Proteomes" id="UP000029538"/>
    </source>
</evidence>
<dbReference type="EMBL" id="JRNR01000115">
    <property type="protein sequence ID" value="KGF47217.1"/>
    <property type="molecule type" value="Genomic_DNA"/>
</dbReference>
<dbReference type="Pfam" id="PF14092">
    <property type="entry name" value="DUF4270"/>
    <property type="match status" value="1"/>
</dbReference>
<reference evidence="2 3" key="1">
    <citation type="submission" date="2014-07" db="EMBL/GenBank/DDBJ databases">
        <authorList>
            <person name="McCorrison J."/>
            <person name="Sanka R."/>
            <person name="Torralba M."/>
            <person name="Gillis M."/>
            <person name="Haft D.H."/>
            <person name="Methe B."/>
            <person name="Sutton G."/>
            <person name="Nelson K.E."/>
        </authorList>
    </citation>
    <scope>NUCLEOTIDE SEQUENCE [LARGE SCALE GENOMIC DNA]</scope>
    <source>
        <strain evidence="2 3">DNF00882</strain>
    </source>
</reference>
<evidence type="ECO:0000313" key="2">
    <source>
        <dbReference type="EMBL" id="KGF47217.1"/>
    </source>
</evidence>
<evidence type="ECO:0008006" key="4">
    <source>
        <dbReference type="Google" id="ProtNLM"/>
    </source>
</evidence>